<comment type="subcellular location">
    <subcellularLocation>
        <location evidence="1 9 10">Cytoplasm</location>
    </subcellularLocation>
</comment>
<keyword evidence="3 9" id="KW-0963">Cytoplasm</keyword>
<reference evidence="13 14" key="1">
    <citation type="submission" date="2018-07" db="EMBL/GenBank/DDBJ databases">
        <title>Complete genome sequencing of Ornithinimicrobium sp. AMA3305.</title>
        <authorList>
            <person name="Bae J.-W."/>
        </authorList>
    </citation>
    <scope>NUCLEOTIDE SEQUENCE [LARGE SCALE GENOMIC DNA]</scope>
    <source>
        <strain evidence="13 14">AMA3305</strain>
    </source>
</reference>
<dbReference type="Pfam" id="PF02875">
    <property type="entry name" value="Mur_ligase_C"/>
    <property type="match status" value="1"/>
</dbReference>
<dbReference type="SUPFAM" id="SSF51984">
    <property type="entry name" value="MurCD N-terminal domain"/>
    <property type="match status" value="1"/>
</dbReference>
<dbReference type="HAMAP" id="MF_00639">
    <property type="entry name" value="MurD"/>
    <property type="match status" value="1"/>
</dbReference>
<comment type="catalytic activity">
    <reaction evidence="9 10">
        <text>UDP-N-acetyl-alpha-D-muramoyl-L-alanine + D-glutamate + ATP = UDP-N-acetyl-alpha-D-muramoyl-L-alanyl-D-glutamate + ADP + phosphate + H(+)</text>
        <dbReference type="Rhea" id="RHEA:16429"/>
        <dbReference type="ChEBI" id="CHEBI:15378"/>
        <dbReference type="ChEBI" id="CHEBI:29986"/>
        <dbReference type="ChEBI" id="CHEBI:30616"/>
        <dbReference type="ChEBI" id="CHEBI:43474"/>
        <dbReference type="ChEBI" id="CHEBI:83898"/>
        <dbReference type="ChEBI" id="CHEBI:83900"/>
        <dbReference type="ChEBI" id="CHEBI:456216"/>
        <dbReference type="EC" id="6.3.2.9"/>
    </reaction>
</comment>
<keyword evidence="4 9" id="KW-0436">Ligase</keyword>
<dbReference type="InterPro" id="IPR036615">
    <property type="entry name" value="Mur_ligase_C_dom_sf"/>
</dbReference>
<dbReference type="PANTHER" id="PTHR43692:SF1">
    <property type="entry name" value="UDP-N-ACETYLMURAMOYLALANINE--D-GLUTAMATE LIGASE"/>
    <property type="match status" value="1"/>
</dbReference>
<evidence type="ECO:0000259" key="11">
    <source>
        <dbReference type="Pfam" id="PF02875"/>
    </source>
</evidence>
<dbReference type="InterPro" id="IPR005762">
    <property type="entry name" value="MurD"/>
</dbReference>
<dbReference type="AlphaFoldDB" id="A0A345NKV2"/>
<dbReference type="SUPFAM" id="SSF53244">
    <property type="entry name" value="MurD-like peptide ligases, peptide-binding domain"/>
    <property type="match status" value="1"/>
</dbReference>
<gene>
    <name evidence="9" type="primary">murD</name>
    <name evidence="13" type="ORF">DV701_05575</name>
</gene>
<dbReference type="GO" id="GO:0005737">
    <property type="term" value="C:cytoplasm"/>
    <property type="evidence" value="ECO:0007669"/>
    <property type="project" value="UniProtKB-SubCell"/>
</dbReference>
<evidence type="ECO:0000256" key="8">
    <source>
        <dbReference type="ARBA" id="ARBA00023306"/>
    </source>
</evidence>
<keyword evidence="7 9" id="KW-0067">ATP-binding</keyword>
<keyword evidence="5 9" id="KW-0132">Cell division</keyword>
<keyword evidence="9 10" id="KW-0133">Cell shape</keyword>
<dbReference type="PROSITE" id="PS01011">
    <property type="entry name" value="FOLYLPOLYGLU_SYNT_1"/>
    <property type="match status" value="1"/>
</dbReference>
<dbReference type="GO" id="GO:0008764">
    <property type="term" value="F:UDP-N-acetylmuramoylalanine-D-glutamate ligase activity"/>
    <property type="evidence" value="ECO:0007669"/>
    <property type="project" value="UniProtKB-UniRule"/>
</dbReference>
<keyword evidence="14" id="KW-1185">Reference proteome</keyword>
<name>A0A345NKV2_9MICO</name>
<dbReference type="GO" id="GO:0005524">
    <property type="term" value="F:ATP binding"/>
    <property type="evidence" value="ECO:0007669"/>
    <property type="project" value="UniProtKB-UniRule"/>
</dbReference>
<evidence type="ECO:0000256" key="7">
    <source>
        <dbReference type="ARBA" id="ARBA00022840"/>
    </source>
</evidence>
<keyword evidence="9 10" id="KW-0573">Peptidoglycan synthesis</keyword>
<dbReference type="GO" id="GO:0004326">
    <property type="term" value="F:tetrahydrofolylpolyglutamate synthase activity"/>
    <property type="evidence" value="ECO:0007669"/>
    <property type="project" value="InterPro"/>
</dbReference>
<dbReference type="KEGG" id="orn:DV701_05575"/>
<dbReference type="GO" id="GO:0008360">
    <property type="term" value="P:regulation of cell shape"/>
    <property type="evidence" value="ECO:0007669"/>
    <property type="project" value="UniProtKB-KW"/>
</dbReference>
<dbReference type="UniPathway" id="UPA00219"/>
<protein>
    <recommendedName>
        <fullName evidence="9 10">UDP-N-acetylmuramoylalanine--D-glutamate ligase</fullName>
        <ecNumber evidence="9 10">6.3.2.9</ecNumber>
    </recommendedName>
    <alternativeName>
        <fullName evidence="9">D-glutamic acid-adding enzyme</fullName>
    </alternativeName>
    <alternativeName>
        <fullName evidence="9">UDP-N-acetylmuramoyl-L-alanyl-D-glutamate synthetase</fullName>
    </alternativeName>
</protein>
<dbReference type="Pfam" id="PF08245">
    <property type="entry name" value="Mur_ligase_M"/>
    <property type="match status" value="1"/>
</dbReference>
<proteinExistence type="inferred from homology"/>
<evidence type="ECO:0000256" key="5">
    <source>
        <dbReference type="ARBA" id="ARBA00022618"/>
    </source>
</evidence>
<dbReference type="SUPFAM" id="SSF53623">
    <property type="entry name" value="MurD-like peptide ligases, catalytic domain"/>
    <property type="match status" value="1"/>
</dbReference>
<comment type="function">
    <text evidence="9 10">Cell wall formation. Catalyzes the addition of glutamate to the nucleotide precursor UDP-N-acetylmuramoyl-L-alanine (UMA).</text>
</comment>
<dbReference type="PANTHER" id="PTHR43692">
    <property type="entry name" value="UDP-N-ACETYLMURAMOYLALANINE--D-GLUTAMATE LIGASE"/>
    <property type="match status" value="1"/>
</dbReference>
<dbReference type="GO" id="GO:0051301">
    <property type="term" value="P:cell division"/>
    <property type="evidence" value="ECO:0007669"/>
    <property type="project" value="UniProtKB-KW"/>
</dbReference>
<evidence type="ECO:0000313" key="13">
    <source>
        <dbReference type="EMBL" id="AXH95660.1"/>
    </source>
</evidence>
<evidence type="ECO:0000256" key="9">
    <source>
        <dbReference type="HAMAP-Rule" id="MF_00639"/>
    </source>
</evidence>
<dbReference type="InterPro" id="IPR013221">
    <property type="entry name" value="Mur_ligase_cen"/>
</dbReference>
<keyword evidence="8 9" id="KW-0131">Cell cycle</keyword>
<dbReference type="Gene3D" id="3.40.1190.10">
    <property type="entry name" value="Mur-like, catalytic domain"/>
    <property type="match status" value="1"/>
</dbReference>
<comment type="similarity">
    <text evidence="9">Belongs to the MurCDEF family.</text>
</comment>
<evidence type="ECO:0000256" key="3">
    <source>
        <dbReference type="ARBA" id="ARBA00022490"/>
    </source>
</evidence>
<dbReference type="InterPro" id="IPR036565">
    <property type="entry name" value="Mur-like_cat_sf"/>
</dbReference>
<dbReference type="Proteomes" id="UP000253790">
    <property type="component" value="Chromosome"/>
</dbReference>
<feature type="domain" description="Mur ligase central" evidence="12">
    <location>
        <begin position="149"/>
        <end position="268"/>
    </location>
</feature>
<feature type="domain" description="Mur ligase C-terminal" evidence="11">
    <location>
        <begin position="365"/>
        <end position="490"/>
    </location>
</feature>
<feature type="binding site" evidence="9">
    <location>
        <begin position="151"/>
        <end position="157"/>
    </location>
    <ligand>
        <name>ATP</name>
        <dbReference type="ChEBI" id="CHEBI:30616"/>
    </ligand>
</feature>
<evidence type="ECO:0000256" key="1">
    <source>
        <dbReference type="ARBA" id="ARBA00004496"/>
    </source>
</evidence>
<evidence type="ECO:0000256" key="10">
    <source>
        <dbReference type="RuleBase" id="RU003664"/>
    </source>
</evidence>
<accession>A0A345NKV2</accession>
<organism evidence="13 14">
    <name type="scientific">Ornithinimicrobium avium</name>
    <dbReference type="NCBI Taxonomy" id="2283195"/>
    <lineage>
        <taxon>Bacteria</taxon>
        <taxon>Bacillati</taxon>
        <taxon>Actinomycetota</taxon>
        <taxon>Actinomycetes</taxon>
        <taxon>Micrococcales</taxon>
        <taxon>Ornithinimicrobiaceae</taxon>
        <taxon>Ornithinimicrobium</taxon>
    </lineage>
</organism>
<dbReference type="EMBL" id="CP031229">
    <property type="protein sequence ID" value="AXH95660.1"/>
    <property type="molecule type" value="Genomic_DNA"/>
</dbReference>
<dbReference type="NCBIfam" id="TIGR01087">
    <property type="entry name" value="murD"/>
    <property type="match status" value="1"/>
</dbReference>
<dbReference type="Gene3D" id="3.40.50.720">
    <property type="entry name" value="NAD(P)-binding Rossmann-like Domain"/>
    <property type="match status" value="1"/>
</dbReference>
<dbReference type="InterPro" id="IPR018109">
    <property type="entry name" value="Folylpolyglutamate_synth_CS"/>
</dbReference>
<evidence type="ECO:0000313" key="14">
    <source>
        <dbReference type="Proteomes" id="UP000253790"/>
    </source>
</evidence>
<comment type="pathway">
    <text evidence="2 9 10">Cell wall biogenesis; peptidoglycan biosynthesis.</text>
</comment>
<dbReference type="GO" id="GO:0009252">
    <property type="term" value="P:peptidoglycan biosynthetic process"/>
    <property type="evidence" value="ECO:0007669"/>
    <property type="project" value="UniProtKB-UniRule"/>
</dbReference>
<dbReference type="GO" id="GO:0071555">
    <property type="term" value="P:cell wall organization"/>
    <property type="evidence" value="ECO:0007669"/>
    <property type="project" value="UniProtKB-KW"/>
</dbReference>
<dbReference type="OrthoDB" id="9809796at2"/>
<evidence type="ECO:0000256" key="2">
    <source>
        <dbReference type="ARBA" id="ARBA00004752"/>
    </source>
</evidence>
<evidence type="ECO:0000259" key="12">
    <source>
        <dbReference type="Pfam" id="PF08245"/>
    </source>
</evidence>
<keyword evidence="6 9" id="KW-0547">Nucleotide-binding</keyword>
<dbReference type="InterPro" id="IPR004101">
    <property type="entry name" value="Mur_ligase_C"/>
</dbReference>
<evidence type="ECO:0000256" key="6">
    <source>
        <dbReference type="ARBA" id="ARBA00022741"/>
    </source>
</evidence>
<keyword evidence="9 10" id="KW-0961">Cell wall biogenesis/degradation</keyword>
<sequence>MGGQPVSLLEELTHRDADWGRLRALVTGLGVSGFAAADALLQHEASVTVLDRGNGTERQETQAGILGILGADVRLGAEHVAAWPLAAAGGDGTAPQAPLEVDVVVTSPGWRPDHPVLVAAAEHGIPVWSEVELAWRLRPRVGAAPWLVVTGTNGKTTTVQLLEKILRTAGLRAVATGNVGIPVLDAVQHPEPYDVVAVEMSSFQLHFTHTMSPLASCVLNLAPDHLDWHGSLEAYAADKARIYQRTQVACVYNVQDPATERMVEEADVVEGCRAVGFTLGTPGLSMLGVVDDLLADRAFVAERATSAAEIGTLADLSRASGGDGSSMPPPHLVADSLAAAALARAAGVSAAAVRDGLRAFRTDAHRTAVVAESEGVTWVDDSKATNPHAAQAALAAYPDVVWVAGGQLKGAEVEDLVVRFADRLRGVVLLGADRAQIARALSRHAPKVPVHDVGVADHGDMDALDRIMDDVVAAAAAMASPGDVVLLSPAAASLDMFPSYGSRGETFARAVLRHLGREEA</sequence>
<dbReference type="EC" id="6.3.2.9" evidence="9 10"/>
<dbReference type="Gene3D" id="3.90.190.20">
    <property type="entry name" value="Mur ligase, C-terminal domain"/>
    <property type="match status" value="1"/>
</dbReference>
<evidence type="ECO:0000256" key="4">
    <source>
        <dbReference type="ARBA" id="ARBA00022598"/>
    </source>
</evidence>